<protein>
    <submittedName>
        <fullName evidence="1">Uncharacterized protein</fullName>
    </submittedName>
</protein>
<keyword evidence="2" id="KW-1185">Reference proteome</keyword>
<name>A0A402C5B7_RHOWR</name>
<dbReference type="Proteomes" id="UP000287519">
    <property type="component" value="Unassembled WGS sequence"/>
</dbReference>
<dbReference type="EMBL" id="BHYM01000022">
    <property type="protein sequence ID" value="GCE38810.1"/>
    <property type="molecule type" value="Genomic_DNA"/>
</dbReference>
<proteinExistence type="predicted"/>
<dbReference type="AlphaFoldDB" id="A0A402C5B7"/>
<reference evidence="1 2" key="1">
    <citation type="submission" date="2018-11" db="EMBL/GenBank/DDBJ databases">
        <title>Microbial catabolism of amino acid.</title>
        <authorList>
            <person name="Hibi M."/>
            <person name="Ogawa J."/>
        </authorList>
    </citation>
    <scope>NUCLEOTIDE SEQUENCE [LARGE SCALE GENOMIC DNA]</scope>
    <source>
        <strain evidence="1 2">C31-06</strain>
    </source>
</reference>
<evidence type="ECO:0000313" key="1">
    <source>
        <dbReference type="EMBL" id="GCE38810.1"/>
    </source>
</evidence>
<dbReference type="OrthoDB" id="4482944at2"/>
<organism evidence="1 2">
    <name type="scientific">Rhodococcus wratislaviensis</name>
    <name type="common">Tsukamurella wratislaviensis</name>
    <dbReference type="NCBI Taxonomy" id="44752"/>
    <lineage>
        <taxon>Bacteria</taxon>
        <taxon>Bacillati</taxon>
        <taxon>Actinomycetota</taxon>
        <taxon>Actinomycetes</taxon>
        <taxon>Mycobacteriales</taxon>
        <taxon>Nocardiaceae</taxon>
        <taxon>Rhodococcus</taxon>
    </lineage>
</organism>
<comment type="caution">
    <text evidence="1">The sequence shown here is derived from an EMBL/GenBank/DDBJ whole genome shotgun (WGS) entry which is preliminary data.</text>
</comment>
<dbReference type="RefSeq" id="WP_124391314.1">
    <property type="nucleotide sequence ID" value="NZ_BHYM01000022.1"/>
</dbReference>
<accession>A0A402C5B7</accession>
<gene>
    <name evidence="1" type="ORF">Rhow_002334</name>
</gene>
<sequence>MNSPDPLRGRVAAQLTAMSVPGGPLHTKSDTSTMIRFAASPARLRFRRTVVDRYLVRETSLRERRSAILTAGAPGAWTGTLLHDHIPGLDGYRRLGADMVKDFLIE</sequence>
<evidence type="ECO:0000313" key="2">
    <source>
        <dbReference type="Proteomes" id="UP000287519"/>
    </source>
</evidence>